<comment type="caution">
    <text evidence="5">The sequence shown here is derived from an EMBL/GenBank/DDBJ whole genome shotgun (WGS) entry which is preliminary data.</text>
</comment>
<keyword evidence="1" id="KW-0805">Transcription regulation</keyword>
<dbReference type="PROSITE" id="PS50995">
    <property type="entry name" value="HTH_MARR_2"/>
    <property type="match status" value="1"/>
</dbReference>
<accession>A0A0G0REB0</accession>
<dbReference type="InterPro" id="IPR036388">
    <property type="entry name" value="WH-like_DNA-bd_sf"/>
</dbReference>
<dbReference type="AlphaFoldDB" id="A0A0G0REB0"/>
<keyword evidence="3" id="KW-0804">Transcription</keyword>
<keyword evidence="2" id="KW-0238">DNA-binding</keyword>
<dbReference type="PRINTS" id="PR00598">
    <property type="entry name" value="HTHMARR"/>
</dbReference>
<dbReference type="GO" id="GO:0003700">
    <property type="term" value="F:DNA-binding transcription factor activity"/>
    <property type="evidence" value="ECO:0007669"/>
    <property type="project" value="InterPro"/>
</dbReference>
<dbReference type="Proteomes" id="UP000034531">
    <property type="component" value="Unassembled WGS sequence"/>
</dbReference>
<dbReference type="PANTHER" id="PTHR42756:SF1">
    <property type="entry name" value="TRANSCRIPTIONAL REPRESSOR OF EMRAB OPERON"/>
    <property type="match status" value="1"/>
</dbReference>
<dbReference type="GO" id="GO:0003677">
    <property type="term" value="F:DNA binding"/>
    <property type="evidence" value="ECO:0007669"/>
    <property type="project" value="UniProtKB-KW"/>
</dbReference>
<reference evidence="5 6" key="1">
    <citation type="journal article" date="2015" name="Nature">
        <title>rRNA introns, odd ribosomes, and small enigmatic genomes across a large radiation of phyla.</title>
        <authorList>
            <person name="Brown C.T."/>
            <person name="Hug L.A."/>
            <person name="Thomas B.C."/>
            <person name="Sharon I."/>
            <person name="Castelle C.J."/>
            <person name="Singh A."/>
            <person name="Wilkins M.J."/>
            <person name="Williams K.H."/>
            <person name="Banfield J.F."/>
        </authorList>
    </citation>
    <scope>NUCLEOTIDE SEQUENCE [LARGE SCALE GENOMIC DNA]</scope>
</reference>
<evidence type="ECO:0000256" key="3">
    <source>
        <dbReference type="ARBA" id="ARBA00023163"/>
    </source>
</evidence>
<evidence type="ECO:0000313" key="5">
    <source>
        <dbReference type="EMBL" id="KKR51049.1"/>
    </source>
</evidence>
<evidence type="ECO:0000259" key="4">
    <source>
        <dbReference type="PROSITE" id="PS50995"/>
    </source>
</evidence>
<dbReference type="InterPro" id="IPR000835">
    <property type="entry name" value="HTH_MarR-typ"/>
</dbReference>
<organism evidence="5 6">
    <name type="scientific">Candidatus Curtissbacteria bacterium GW2011_GWA1_40_16</name>
    <dbReference type="NCBI Taxonomy" id="1618405"/>
    <lineage>
        <taxon>Bacteria</taxon>
        <taxon>Candidatus Curtissiibacteriota</taxon>
    </lineage>
</organism>
<dbReference type="InterPro" id="IPR036390">
    <property type="entry name" value="WH_DNA-bd_sf"/>
</dbReference>
<dbReference type="Gene3D" id="1.10.10.10">
    <property type="entry name" value="Winged helix-like DNA-binding domain superfamily/Winged helix DNA-binding domain"/>
    <property type="match status" value="1"/>
</dbReference>
<sequence>MKHTLVFHLIGLSKKLQGVIGLKSQLLPLSYSQAAALLVIDSLPRASQTDIAKKLNFKPASIVTMIDQLEKFQLVKRCVQANNRRAYQIELTAIGENAVINIKKQTRRIENFVKNQLTRQELQLFTSITEKLSMIIDERNTKNFKLKREGVKK</sequence>
<dbReference type="SMART" id="SM00347">
    <property type="entry name" value="HTH_MARR"/>
    <property type="match status" value="1"/>
</dbReference>
<evidence type="ECO:0000313" key="6">
    <source>
        <dbReference type="Proteomes" id="UP000034531"/>
    </source>
</evidence>
<protein>
    <submittedName>
        <fullName evidence="5">MarR family transcriptional regulator</fullName>
    </submittedName>
</protein>
<gene>
    <name evidence="5" type="ORF">UT84_C0003G0044</name>
</gene>
<dbReference type="Pfam" id="PF01047">
    <property type="entry name" value="MarR"/>
    <property type="match status" value="1"/>
</dbReference>
<dbReference type="EMBL" id="LBYI01000003">
    <property type="protein sequence ID" value="KKR51049.1"/>
    <property type="molecule type" value="Genomic_DNA"/>
</dbReference>
<dbReference type="SUPFAM" id="SSF46785">
    <property type="entry name" value="Winged helix' DNA-binding domain"/>
    <property type="match status" value="1"/>
</dbReference>
<evidence type="ECO:0000256" key="1">
    <source>
        <dbReference type="ARBA" id="ARBA00023015"/>
    </source>
</evidence>
<dbReference type="PANTHER" id="PTHR42756">
    <property type="entry name" value="TRANSCRIPTIONAL REGULATOR, MARR"/>
    <property type="match status" value="1"/>
</dbReference>
<evidence type="ECO:0000256" key="2">
    <source>
        <dbReference type="ARBA" id="ARBA00023125"/>
    </source>
</evidence>
<proteinExistence type="predicted"/>
<name>A0A0G0REB0_9BACT</name>
<feature type="domain" description="HTH marR-type" evidence="4">
    <location>
        <begin position="2"/>
        <end position="134"/>
    </location>
</feature>